<reference evidence="6" key="1">
    <citation type="submission" date="2021-02" db="EMBL/GenBank/DDBJ databases">
        <authorList>
            <person name="Nowell W R."/>
        </authorList>
    </citation>
    <scope>NUCLEOTIDE SEQUENCE</scope>
</reference>
<dbReference type="SUPFAM" id="SSF52540">
    <property type="entry name" value="P-loop containing nucleoside triphosphate hydrolases"/>
    <property type="match status" value="1"/>
</dbReference>
<sequence length="600" mass="70267">MWFYFFQSSSSWDLYKIIFDIIIELRPWTLTQWFLLTTISMTLTTYLNVSFFSTITINVAQGLKYLFVMMIFENISSYCLLKQGAAKKIFVLDFLKRFQTKLNQRILSANWIKIKLSDQVEIRRKMEEASASIQFLMEDLINHLQAFSKLILTIITVFYICPLATILIGIVYVCFYHFYLNKQSKNLLDIKLKTIEKYDKLQSKYSRANANMFEYVIHHEKDKIVQITNELKVDIEKRWFELDYLYDYLSLKEDILGKLCTFITIIIYYTLNGMNTFIIPLYHYLSTLTDSIHELLIAYIGWLRMKKDYDLVKPILEEYDERINVEQIDLKYEFQIQDLSFQYKGTRETFHLQLDGSLSFKKGEVILITGKSGSGKSTFYDILNGSIPMNDYSAKIQIDNEPQSTTLHSIEKCRTMVLQDSDMDYRSTIYSMVTDIDEDEVNKNRTPELDSLVWEFLRLVQIDDFIRDELNGDLDEAMENKLSGGQKMRLLLARALYRAHNRNSSLLILDEPDKGLPAEITLTIIDNIMKWYRSKGILFLTLHTERAHMLNFDQTLHIDQGIITKIKDKCSAFALLLKAAMSLLRSFKFGTRSCIGSPLS</sequence>
<dbReference type="InterPro" id="IPR003439">
    <property type="entry name" value="ABC_transporter-like_ATP-bd"/>
</dbReference>
<dbReference type="SMART" id="SM00382">
    <property type="entry name" value="AAA"/>
    <property type="match status" value="1"/>
</dbReference>
<keyword evidence="4" id="KW-0812">Transmembrane</keyword>
<dbReference type="PANTHER" id="PTHR24221">
    <property type="entry name" value="ATP-BINDING CASSETTE SUB-FAMILY B"/>
    <property type="match status" value="1"/>
</dbReference>
<dbReference type="PANTHER" id="PTHR24221:SF654">
    <property type="entry name" value="ATP-BINDING CASSETTE SUB-FAMILY B MEMBER 6"/>
    <property type="match status" value="1"/>
</dbReference>
<keyword evidence="2" id="KW-0067">ATP-binding</keyword>
<dbReference type="GO" id="GO:0005524">
    <property type="term" value="F:ATP binding"/>
    <property type="evidence" value="ECO:0007669"/>
    <property type="project" value="UniProtKB-KW"/>
</dbReference>
<dbReference type="InterPro" id="IPR039421">
    <property type="entry name" value="Type_1_exporter"/>
</dbReference>
<evidence type="ECO:0000256" key="1">
    <source>
        <dbReference type="ARBA" id="ARBA00022741"/>
    </source>
</evidence>
<feature type="domain" description="ABC transporter" evidence="5">
    <location>
        <begin position="334"/>
        <end position="585"/>
    </location>
</feature>
<evidence type="ECO:0000256" key="2">
    <source>
        <dbReference type="ARBA" id="ARBA00022840"/>
    </source>
</evidence>
<dbReference type="Proteomes" id="UP000663860">
    <property type="component" value="Unassembled WGS sequence"/>
</dbReference>
<gene>
    <name evidence="6" type="ORF">IZO911_LOCUS4014</name>
</gene>
<dbReference type="InterPro" id="IPR017871">
    <property type="entry name" value="ABC_transporter-like_CS"/>
</dbReference>
<evidence type="ECO:0000313" key="7">
    <source>
        <dbReference type="Proteomes" id="UP000663860"/>
    </source>
</evidence>
<dbReference type="InterPro" id="IPR003593">
    <property type="entry name" value="AAA+_ATPase"/>
</dbReference>
<dbReference type="EMBL" id="CAJNOE010000021">
    <property type="protein sequence ID" value="CAF0748882.1"/>
    <property type="molecule type" value="Genomic_DNA"/>
</dbReference>
<comment type="similarity">
    <text evidence="3">Belongs to the ABC transporter superfamily. ABCB family. Heavy Metal importer (TC 3.A.1.210) subfamily.</text>
</comment>
<accession>A0A813PHD9</accession>
<keyword evidence="4" id="KW-0472">Membrane</keyword>
<evidence type="ECO:0000259" key="5">
    <source>
        <dbReference type="PROSITE" id="PS50893"/>
    </source>
</evidence>
<comment type="caution">
    <text evidence="6">The sequence shown here is derived from an EMBL/GenBank/DDBJ whole genome shotgun (WGS) entry which is preliminary data.</text>
</comment>
<organism evidence="6 7">
    <name type="scientific">Adineta steineri</name>
    <dbReference type="NCBI Taxonomy" id="433720"/>
    <lineage>
        <taxon>Eukaryota</taxon>
        <taxon>Metazoa</taxon>
        <taxon>Spiralia</taxon>
        <taxon>Gnathifera</taxon>
        <taxon>Rotifera</taxon>
        <taxon>Eurotatoria</taxon>
        <taxon>Bdelloidea</taxon>
        <taxon>Adinetida</taxon>
        <taxon>Adinetidae</taxon>
        <taxon>Adineta</taxon>
    </lineage>
</organism>
<dbReference type="AlphaFoldDB" id="A0A813PHD9"/>
<dbReference type="Gene3D" id="3.40.50.300">
    <property type="entry name" value="P-loop containing nucleotide triphosphate hydrolases"/>
    <property type="match status" value="1"/>
</dbReference>
<proteinExistence type="inferred from homology"/>
<evidence type="ECO:0000256" key="4">
    <source>
        <dbReference type="SAM" id="Phobius"/>
    </source>
</evidence>
<dbReference type="GO" id="GO:0016887">
    <property type="term" value="F:ATP hydrolysis activity"/>
    <property type="evidence" value="ECO:0007669"/>
    <property type="project" value="InterPro"/>
</dbReference>
<evidence type="ECO:0000256" key="3">
    <source>
        <dbReference type="ARBA" id="ARBA00024363"/>
    </source>
</evidence>
<dbReference type="InterPro" id="IPR027417">
    <property type="entry name" value="P-loop_NTPase"/>
</dbReference>
<feature type="transmembrane region" description="Helical" evidence="4">
    <location>
        <begin position="150"/>
        <end position="179"/>
    </location>
</feature>
<keyword evidence="1" id="KW-0547">Nucleotide-binding</keyword>
<keyword evidence="4" id="KW-1133">Transmembrane helix</keyword>
<evidence type="ECO:0000313" key="6">
    <source>
        <dbReference type="EMBL" id="CAF0748882.1"/>
    </source>
</evidence>
<protein>
    <recommendedName>
        <fullName evidence="5">ABC transporter domain-containing protein</fullName>
    </recommendedName>
</protein>
<dbReference type="PROSITE" id="PS50893">
    <property type="entry name" value="ABC_TRANSPORTER_2"/>
    <property type="match status" value="1"/>
</dbReference>
<name>A0A813PHD9_9BILA</name>
<dbReference type="PROSITE" id="PS00211">
    <property type="entry name" value="ABC_TRANSPORTER_1"/>
    <property type="match status" value="1"/>
</dbReference>
<dbReference type="GO" id="GO:0034040">
    <property type="term" value="F:ATPase-coupled lipid transmembrane transporter activity"/>
    <property type="evidence" value="ECO:0007669"/>
    <property type="project" value="TreeGrafter"/>
</dbReference>
<dbReference type="Pfam" id="PF00005">
    <property type="entry name" value="ABC_tran"/>
    <property type="match status" value="1"/>
</dbReference>